<evidence type="ECO:0000313" key="16">
    <source>
        <dbReference type="Proteomes" id="UP001157186"/>
    </source>
</evidence>
<dbReference type="Pfam" id="PF07733">
    <property type="entry name" value="DNA_pol3_alpha"/>
    <property type="match status" value="1"/>
</dbReference>
<dbReference type="PANTHER" id="PTHR32294:SF4">
    <property type="entry name" value="ERROR-PRONE DNA POLYMERASE"/>
    <property type="match status" value="1"/>
</dbReference>
<evidence type="ECO:0000256" key="3">
    <source>
        <dbReference type="ARBA" id="ARBA00012417"/>
    </source>
</evidence>
<accession>A0ABQ6GPU6</accession>
<dbReference type="SUPFAM" id="SSF89550">
    <property type="entry name" value="PHP domain-like"/>
    <property type="match status" value="1"/>
</dbReference>
<reference evidence="15 16" key="1">
    <citation type="submission" date="2023-03" db="EMBL/GenBank/DDBJ databases">
        <title>Draft genome sequence of Thalassotalea insulae KCTC 62186T.</title>
        <authorList>
            <person name="Sawabe T."/>
        </authorList>
    </citation>
    <scope>NUCLEOTIDE SEQUENCE [LARGE SCALE GENOMIC DNA]</scope>
    <source>
        <strain evidence="15 16">KCTC 62186</strain>
    </source>
</reference>
<dbReference type="Pfam" id="PF14579">
    <property type="entry name" value="HHH_6"/>
    <property type="match status" value="1"/>
</dbReference>
<dbReference type="Pfam" id="PF01336">
    <property type="entry name" value="tRNA_anti-codon"/>
    <property type="match status" value="1"/>
</dbReference>
<gene>
    <name evidence="13 15" type="primary">dnaE2</name>
    <name evidence="15" type="ORF">tinsulaeT_12460</name>
</gene>
<evidence type="ECO:0000256" key="4">
    <source>
        <dbReference type="ARBA" id="ARBA00017273"/>
    </source>
</evidence>
<dbReference type="InterPro" id="IPR023073">
    <property type="entry name" value="DnaE2"/>
</dbReference>
<evidence type="ECO:0000256" key="2">
    <source>
        <dbReference type="ARBA" id="ARBA00007391"/>
    </source>
</evidence>
<proteinExistence type="inferred from homology"/>
<dbReference type="NCBIfam" id="NF004225">
    <property type="entry name" value="PRK05672.1"/>
    <property type="match status" value="1"/>
</dbReference>
<dbReference type="SMART" id="SM00481">
    <property type="entry name" value="POLIIIAc"/>
    <property type="match status" value="1"/>
</dbReference>
<keyword evidence="7 13" id="KW-0548">Nucleotidyltransferase</keyword>
<keyword evidence="6 13" id="KW-0808">Transferase</keyword>
<evidence type="ECO:0000259" key="14">
    <source>
        <dbReference type="SMART" id="SM00481"/>
    </source>
</evidence>
<evidence type="ECO:0000256" key="12">
    <source>
        <dbReference type="ARBA" id="ARBA00049244"/>
    </source>
</evidence>
<dbReference type="InterPro" id="IPR040982">
    <property type="entry name" value="DNA_pol3_finger"/>
</dbReference>
<evidence type="ECO:0000256" key="10">
    <source>
        <dbReference type="ARBA" id="ARBA00022932"/>
    </source>
</evidence>
<dbReference type="InterPro" id="IPR011708">
    <property type="entry name" value="DNA_pol3_alpha_NTPase_dom"/>
</dbReference>
<protein>
    <recommendedName>
        <fullName evidence="4 13">Error-prone DNA polymerase</fullName>
        <ecNumber evidence="3 13">2.7.7.7</ecNumber>
    </recommendedName>
</protein>
<dbReference type="Proteomes" id="UP001157186">
    <property type="component" value="Unassembled WGS sequence"/>
</dbReference>
<evidence type="ECO:0000256" key="8">
    <source>
        <dbReference type="ARBA" id="ARBA00022705"/>
    </source>
</evidence>
<dbReference type="EC" id="2.7.7.7" evidence="3 13"/>
<dbReference type="EMBL" id="BSST01000001">
    <property type="protein sequence ID" value="GLX77906.1"/>
    <property type="molecule type" value="Genomic_DNA"/>
</dbReference>
<dbReference type="InterPro" id="IPR004365">
    <property type="entry name" value="NA-bd_OB_tRNA"/>
</dbReference>
<feature type="domain" description="Polymerase/histidinol phosphatase N-terminal" evidence="14">
    <location>
        <begin position="4"/>
        <end position="73"/>
    </location>
</feature>
<dbReference type="PANTHER" id="PTHR32294">
    <property type="entry name" value="DNA POLYMERASE III SUBUNIT ALPHA"/>
    <property type="match status" value="1"/>
</dbReference>
<organism evidence="15 16">
    <name type="scientific">Thalassotalea insulae</name>
    <dbReference type="NCBI Taxonomy" id="2056778"/>
    <lineage>
        <taxon>Bacteria</taxon>
        <taxon>Pseudomonadati</taxon>
        <taxon>Pseudomonadota</taxon>
        <taxon>Gammaproteobacteria</taxon>
        <taxon>Alteromonadales</taxon>
        <taxon>Colwelliaceae</taxon>
        <taxon>Thalassotalea</taxon>
    </lineage>
</organism>
<dbReference type="Pfam" id="PF17657">
    <property type="entry name" value="DNA_pol3_finger"/>
    <property type="match status" value="1"/>
</dbReference>
<dbReference type="Pfam" id="PF02811">
    <property type="entry name" value="PHP"/>
    <property type="match status" value="1"/>
</dbReference>
<dbReference type="InterPro" id="IPR003141">
    <property type="entry name" value="Pol/His_phosphatase_N"/>
</dbReference>
<comment type="subcellular location">
    <subcellularLocation>
        <location evidence="1 13">Cytoplasm</location>
    </subcellularLocation>
</comment>
<evidence type="ECO:0000256" key="1">
    <source>
        <dbReference type="ARBA" id="ARBA00004496"/>
    </source>
</evidence>
<keyword evidence="16" id="KW-1185">Reference proteome</keyword>
<evidence type="ECO:0000313" key="15">
    <source>
        <dbReference type="EMBL" id="GLX77906.1"/>
    </source>
</evidence>
<dbReference type="Gene3D" id="3.20.20.140">
    <property type="entry name" value="Metal-dependent hydrolases"/>
    <property type="match status" value="1"/>
</dbReference>
<evidence type="ECO:0000256" key="6">
    <source>
        <dbReference type="ARBA" id="ARBA00022679"/>
    </source>
</evidence>
<evidence type="ECO:0000256" key="9">
    <source>
        <dbReference type="ARBA" id="ARBA00022763"/>
    </source>
</evidence>
<evidence type="ECO:0000256" key="11">
    <source>
        <dbReference type="ARBA" id="ARBA00023204"/>
    </source>
</evidence>
<name>A0ABQ6GPU6_9GAMM</name>
<comment type="caution">
    <text evidence="15">The sequence shown here is derived from an EMBL/GenBank/DDBJ whole genome shotgun (WGS) entry which is preliminary data.</text>
</comment>
<keyword evidence="11 13" id="KW-0234">DNA repair</keyword>
<dbReference type="RefSeq" id="WP_284243805.1">
    <property type="nucleotide sequence ID" value="NZ_BSST01000001.1"/>
</dbReference>
<dbReference type="CDD" id="cd04485">
    <property type="entry name" value="DnaE_OBF"/>
    <property type="match status" value="1"/>
</dbReference>
<dbReference type="InterPro" id="IPR004013">
    <property type="entry name" value="PHP_dom"/>
</dbReference>
<keyword evidence="10 13" id="KW-0239">DNA-directed DNA polymerase</keyword>
<sequence>MQYAELICQSYYSFLHGASSPEALVRQAQAYNYQAIAITDECSVAGVVKAHRYIQQHQLALKLIVGARFTFQRDQCATELVLLCPNRQAYAELCRVITNSRRRCTKGHYRLTDWDINSLKYCFLLWLASGDKKRDIVWLQWFKRYHHGRLWLAAFRQLASQEKQYLLQCQQLAQQYNVPIVATGNVLMSDKANLPLQQVLSAIRYGKSVDKLGHQLLSNAERSLRPLEQMARLFDPGLLAESVVIAKQCHFCLSELRYQYPAELIPDEYTPITYLRILVEQGKKRRFTTGVPADIEQIIAKELNLIEQMNYEHFFITIYDIVQFAKRQGILYQGRGSSANSIVCYCLEITAVDPRQISVLFERFISLERQEPPDIDVDFEHQRREEVFQYIYQKYGRERTALAATVVTYRLKSAIRAVGKALGFNITQLEFFIKSINRRDQQSPWYSQIAQLGLDLESKKAQQFIELVEQIKGVPRHLSQHVGGFVISAGPLYELVAVENAAMAERTVIQWDKDDLEALHLLKVDVLALGMLTAIRQAFEQIHLHYQQQLSIAQITGFPDDPQVYQMIQQADTVGIFQIESRAQMSMLPRLKPKNYYDLVIQIAIVRPGPIQGGMVHPYLKRRDGIEAIDYPSEAVKDVLSRTLGVPIFQEQVIKLAMVAAGFSGGEADQLRRAMGKWKKNGELNRFRNKLINGMEERGYDVAFAERIFEQILGFGEYGFPESHSASFAVLAYVSAWLKYYYPAVFYCSLLNSLPMGFYSPSQLIQDAQRHQVEVRPVCVNQSQWQHTLVRTEQGLSLQLGLQQVKGISERNGTLIVQQRPKLGYQNFVDINRLGLKATDLQALASANCFRCLADNRYQARWHLMNSHHRLPLLMQKPEMQHTSLEEQYPLLPTDYDNLLEDYASTGVCLTQHPIALLKASGISRHSITAEQLILQPDKSVVSVVGVVTGRQSPGTAAGVTFVTLEDETGNINVVVWMATARAQKQSFLSAKILQIHGIVEKEQQVVHVVAGRLTDLSEHYQALSCASRDFH</sequence>
<comment type="function">
    <text evidence="13">DNA polymerase involved in damage-induced mutagenesis and translesion synthesis (TLS). It is not the major replicative DNA polymerase.</text>
</comment>
<comment type="catalytic activity">
    <reaction evidence="12 13">
        <text>DNA(n) + a 2'-deoxyribonucleoside 5'-triphosphate = DNA(n+1) + diphosphate</text>
        <dbReference type="Rhea" id="RHEA:22508"/>
        <dbReference type="Rhea" id="RHEA-COMP:17339"/>
        <dbReference type="Rhea" id="RHEA-COMP:17340"/>
        <dbReference type="ChEBI" id="CHEBI:33019"/>
        <dbReference type="ChEBI" id="CHEBI:61560"/>
        <dbReference type="ChEBI" id="CHEBI:173112"/>
        <dbReference type="EC" id="2.7.7.7"/>
    </reaction>
</comment>
<comment type="similarity">
    <text evidence="2 13">Belongs to the DNA polymerase type-C family. DnaE2 subfamily.</text>
</comment>
<dbReference type="InterPro" id="IPR029460">
    <property type="entry name" value="DNAPol_HHH"/>
</dbReference>
<evidence type="ECO:0000256" key="5">
    <source>
        <dbReference type="ARBA" id="ARBA00022490"/>
    </source>
</evidence>
<keyword evidence="8 13" id="KW-0235">DNA replication</keyword>
<keyword evidence="5 13" id="KW-0963">Cytoplasm</keyword>
<dbReference type="InterPro" id="IPR016195">
    <property type="entry name" value="Pol/histidinol_Pase-like"/>
</dbReference>
<evidence type="ECO:0000256" key="13">
    <source>
        <dbReference type="HAMAP-Rule" id="MF_01902"/>
    </source>
</evidence>
<keyword evidence="9 13" id="KW-0227">DNA damage</keyword>
<evidence type="ECO:0000256" key="7">
    <source>
        <dbReference type="ARBA" id="ARBA00022695"/>
    </source>
</evidence>
<dbReference type="InterPro" id="IPR004805">
    <property type="entry name" value="DnaE2/DnaE/PolC"/>
</dbReference>
<dbReference type="NCBIfam" id="TIGR00594">
    <property type="entry name" value="polc"/>
    <property type="match status" value="1"/>
</dbReference>
<dbReference type="CDD" id="cd07434">
    <property type="entry name" value="PHP_PolIIIA_DnaE2"/>
    <property type="match status" value="1"/>
</dbReference>
<dbReference type="HAMAP" id="MF_01902">
    <property type="entry name" value="DNApol_error_prone"/>
    <property type="match status" value="1"/>
</dbReference>
<dbReference type="Gene3D" id="1.10.150.870">
    <property type="match status" value="1"/>
</dbReference>